<reference evidence="3" key="1">
    <citation type="journal article" date="2018" name="Genome Biol.">
        <title>SKESA: strategic k-mer extension for scrupulous assemblies.</title>
        <authorList>
            <person name="Souvorov A."/>
            <person name="Agarwala R."/>
            <person name="Lipman D.J."/>
        </authorList>
    </citation>
    <scope>NUCLEOTIDE SEQUENCE</scope>
    <source>
        <strain evidence="4">CA07.166</strain>
        <strain evidence="3">D178</strain>
        <strain evidence="2">D179</strain>
    </source>
</reference>
<evidence type="ECO:0000313" key="4">
    <source>
        <dbReference type="EMBL" id="HAD9813059.1"/>
    </source>
</evidence>
<dbReference type="AlphaFoldDB" id="A0A722IC46"/>
<accession>A0A722IC46</accession>
<protein>
    <recommendedName>
        <fullName evidence="1">DUF5983 domain-containing protein</fullName>
    </recommendedName>
</protein>
<dbReference type="InterPro" id="IPR046025">
    <property type="entry name" value="DUF5983"/>
</dbReference>
<evidence type="ECO:0000313" key="3">
    <source>
        <dbReference type="EMBL" id="HAD9002044.1"/>
    </source>
</evidence>
<sequence>MTPSVRLPGICCCTAHITPEDNRRLAQALSPATAGEHSWIHDTGYGYFIRLNARLHPVKELKRMGLSKDCRRLVTTLMQRYGIHILHLDADGDLLPGFATFEW</sequence>
<dbReference type="EMBL" id="DAAQLG010000002">
    <property type="protein sequence ID" value="HAD9813059.1"/>
    <property type="molecule type" value="Genomic_DNA"/>
</dbReference>
<dbReference type="Pfam" id="PF19419">
    <property type="entry name" value="DUF5983"/>
    <property type="match status" value="1"/>
</dbReference>
<dbReference type="EMBL" id="DAAQET010000002">
    <property type="protein sequence ID" value="HAD9002044.1"/>
    <property type="molecule type" value="Genomic_DNA"/>
</dbReference>
<feature type="domain" description="DUF5983" evidence="1">
    <location>
        <begin position="11"/>
        <end position="103"/>
    </location>
</feature>
<dbReference type="EMBL" id="DAAQDV010000002">
    <property type="protein sequence ID" value="HAD8883600.1"/>
    <property type="molecule type" value="Genomic_DNA"/>
</dbReference>
<comment type="caution">
    <text evidence="3">The sequence shown here is derived from an EMBL/GenBank/DDBJ whole genome shotgun (WGS) entry which is preliminary data.</text>
</comment>
<organism evidence="3">
    <name type="scientific">Salmonella enterica</name>
    <name type="common">Salmonella choleraesuis</name>
    <dbReference type="NCBI Taxonomy" id="28901"/>
    <lineage>
        <taxon>Bacteria</taxon>
        <taxon>Pseudomonadati</taxon>
        <taxon>Pseudomonadota</taxon>
        <taxon>Gammaproteobacteria</taxon>
        <taxon>Enterobacterales</taxon>
        <taxon>Enterobacteriaceae</taxon>
        <taxon>Salmonella</taxon>
    </lineage>
</organism>
<evidence type="ECO:0000259" key="1">
    <source>
        <dbReference type="Pfam" id="PF19419"/>
    </source>
</evidence>
<reference evidence="3" key="2">
    <citation type="submission" date="2019-01" db="EMBL/GenBank/DDBJ databases">
        <authorList>
            <consortium name="NCBI Pathogen Detection Project"/>
        </authorList>
    </citation>
    <scope>NUCLEOTIDE SEQUENCE</scope>
    <source>
        <strain evidence="4">CA07.166</strain>
        <strain evidence="3">D178</strain>
        <strain evidence="2">D179</strain>
    </source>
</reference>
<evidence type="ECO:0000313" key="2">
    <source>
        <dbReference type="EMBL" id="HAD8883600.1"/>
    </source>
</evidence>
<proteinExistence type="predicted"/>
<name>A0A722IC46_SALER</name>
<gene>
    <name evidence="2" type="ORF">G1340_05085</name>
    <name evidence="3" type="ORF">G1371_05085</name>
    <name evidence="4" type="ORF">G1547_06305</name>
</gene>